<protein>
    <submittedName>
        <fullName evidence="1">Uncharacterized protein</fullName>
    </submittedName>
</protein>
<name>A0ACB9IDL8_9ASTR</name>
<reference evidence="1 2" key="2">
    <citation type="journal article" date="2022" name="Mol. Ecol. Resour.">
        <title>The genomes of chicory, endive, great burdock and yacon provide insights into Asteraceae paleo-polyploidization history and plant inulin production.</title>
        <authorList>
            <person name="Fan W."/>
            <person name="Wang S."/>
            <person name="Wang H."/>
            <person name="Wang A."/>
            <person name="Jiang F."/>
            <person name="Liu H."/>
            <person name="Zhao H."/>
            <person name="Xu D."/>
            <person name="Zhang Y."/>
        </authorList>
    </citation>
    <scope>NUCLEOTIDE SEQUENCE [LARGE SCALE GENOMIC DNA]</scope>
    <source>
        <strain evidence="2">cv. Yunnan</strain>
        <tissue evidence="1">Leaves</tissue>
    </source>
</reference>
<dbReference type="Proteomes" id="UP001056120">
    <property type="component" value="Linkage Group LG09"/>
</dbReference>
<gene>
    <name evidence="1" type="ORF">L1987_28125</name>
</gene>
<keyword evidence="2" id="KW-1185">Reference proteome</keyword>
<sequence length="134" mass="14355">MEEEDGATLPAQAKEETGKISSIAVCNPNPLPDLNSQVSSMKSEGVRGLESGEGIPDSYDQSEMGMTNHEGRSMHSEIEATIEMGKELGVNINTMEDMIRMVIEGGNGDSIGPMNCLSLNCRGLGGSEKGEWKY</sequence>
<evidence type="ECO:0000313" key="2">
    <source>
        <dbReference type="Proteomes" id="UP001056120"/>
    </source>
</evidence>
<comment type="caution">
    <text evidence="1">The sequence shown here is derived from an EMBL/GenBank/DDBJ whole genome shotgun (WGS) entry which is preliminary data.</text>
</comment>
<proteinExistence type="predicted"/>
<reference evidence="2" key="1">
    <citation type="journal article" date="2022" name="Mol. Ecol. Resour.">
        <title>The genomes of chicory, endive, great burdock and yacon provide insights into Asteraceae palaeo-polyploidization history and plant inulin production.</title>
        <authorList>
            <person name="Fan W."/>
            <person name="Wang S."/>
            <person name="Wang H."/>
            <person name="Wang A."/>
            <person name="Jiang F."/>
            <person name="Liu H."/>
            <person name="Zhao H."/>
            <person name="Xu D."/>
            <person name="Zhang Y."/>
        </authorList>
    </citation>
    <scope>NUCLEOTIDE SEQUENCE [LARGE SCALE GENOMIC DNA]</scope>
    <source>
        <strain evidence="2">cv. Yunnan</strain>
    </source>
</reference>
<organism evidence="1 2">
    <name type="scientific">Smallanthus sonchifolius</name>
    <dbReference type="NCBI Taxonomy" id="185202"/>
    <lineage>
        <taxon>Eukaryota</taxon>
        <taxon>Viridiplantae</taxon>
        <taxon>Streptophyta</taxon>
        <taxon>Embryophyta</taxon>
        <taxon>Tracheophyta</taxon>
        <taxon>Spermatophyta</taxon>
        <taxon>Magnoliopsida</taxon>
        <taxon>eudicotyledons</taxon>
        <taxon>Gunneridae</taxon>
        <taxon>Pentapetalae</taxon>
        <taxon>asterids</taxon>
        <taxon>campanulids</taxon>
        <taxon>Asterales</taxon>
        <taxon>Asteraceae</taxon>
        <taxon>Asteroideae</taxon>
        <taxon>Heliantheae alliance</taxon>
        <taxon>Millerieae</taxon>
        <taxon>Smallanthus</taxon>
    </lineage>
</organism>
<evidence type="ECO:0000313" key="1">
    <source>
        <dbReference type="EMBL" id="KAI3805600.1"/>
    </source>
</evidence>
<dbReference type="EMBL" id="CM042026">
    <property type="protein sequence ID" value="KAI3805600.1"/>
    <property type="molecule type" value="Genomic_DNA"/>
</dbReference>
<accession>A0ACB9IDL8</accession>